<dbReference type="InterPro" id="IPR012938">
    <property type="entry name" value="Glc/Sorbosone_DH"/>
</dbReference>
<dbReference type="PANTHER" id="PTHR19328:SF75">
    <property type="entry name" value="ALDOSE SUGAR DEHYDROGENASE YLII"/>
    <property type="match status" value="1"/>
</dbReference>
<evidence type="ECO:0000313" key="3">
    <source>
        <dbReference type="EMBL" id="MCW1913943.1"/>
    </source>
</evidence>
<dbReference type="RefSeq" id="WP_264513445.1">
    <property type="nucleotide sequence ID" value="NZ_JAPDDR010000004.1"/>
</dbReference>
<dbReference type="Pfam" id="PF07995">
    <property type="entry name" value="GSDH"/>
    <property type="match status" value="1"/>
</dbReference>
<dbReference type="Gene3D" id="2.120.10.30">
    <property type="entry name" value="TolB, C-terminal domain"/>
    <property type="match status" value="1"/>
</dbReference>
<name>A0ABT3G282_9BACT</name>
<comment type="caution">
    <text evidence="3">The sequence shown here is derived from an EMBL/GenBank/DDBJ whole genome shotgun (WGS) entry which is preliminary data.</text>
</comment>
<keyword evidence="4" id="KW-1185">Reference proteome</keyword>
<dbReference type="InterPro" id="IPR011042">
    <property type="entry name" value="6-blade_b-propeller_TolB-like"/>
</dbReference>
<dbReference type="Proteomes" id="UP001165653">
    <property type="component" value="Unassembled WGS sequence"/>
</dbReference>
<dbReference type="PANTHER" id="PTHR19328">
    <property type="entry name" value="HEDGEHOG-INTERACTING PROTEIN"/>
    <property type="match status" value="1"/>
</dbReference>
<protein>
    <submittedName>
        <fullName evidence="3">PQQ-dependent sugar dehydrogenase</fullName>
    </submittedName>
</protein>
<evidence type="ECO:0000313" key="4">
    <source>
        <dbReference type="Proteomes" id="UP001165653"/>
    </source>
</evidence>
<organism evidence="3 4">
    <name type="scientific">Luteolibacter rhizosphaerae</name>
    <dbReference type="NCBI Taxonomy" id="2989719"/>
    <lineage>
        <taxon>Bacteria</taxon>
        <taxon>Pseudomonadati</taxon>
        <taxon>Verrucomicrobiota</taxon>
        <taxon>Verrucomicrobiia</taxon>
        <taxon>Verrucomicrobiales</taxon>
        <taxon>Verrucomicrobiaceae</taxon>
        <taxon>Luteolibacter</taxon>
    </lineage>
</organism>
<dbReference type="InterPro" id="IPR011041">
    <property type="entry name" value="Quinoprot_gluc/sorb_DH_b-prop"/>
</dbReference>
<evidence type="ECO:0000259" key="2">
    <source>
        <dbReference type="Pfam" id="PF07995"/>
    </source>
</evidence>
<sequence length="408" mass="45435">MTTAAHSQDAPAHPDAPIHLVRAFPNLVLDDNVAAAAVMPDLNRTVVALQRGQVRLLPENSEASEAPLFLDLREKVKEETEFEEGVHGLAFHPKFATNRKVYVCYSQRGPRRTVLAEYEVPEGSELRADPRTKRVILEYPHPLGNHWGGGILFGPDGFLYVAIGDGGLRDDPYRLGQNLWSLHGKILRIDVDGRSAGLAYRIPKDNPFHERQETRDEIFAYGMRNPWGMSFDKETGTLWSGDVGQDLWEEINLVKAGGNYGWSERDGPERLKSREAAPEEGGPYIDPIHTYRHDQGISVTGGFVYRGDRLPSLQGRYLFGDWGMGKLWALSWDSSTSSSTGLRQIVEPEAEFRINPTVIAMDAKREPLIFNHYPSTIYTLEEGLPEVSIIGGPDAELSPSDSSTAPED</sequence>
<feature type="domain" description="Glucose/Sorbosone dehydrogenase" evidence="2">
    <location>
        <begin position="35"/>
        <end position="336"/>
    </location>
</feature>
<feature type="compositionally biased region" description="Basic and acidic residues" evidence="1">
    <location>
        <begin position="264"/>
        <end position="277"/>
    </location>
</feature>
<evidence type="ECO:0000256" key="1">
    <source>
        <dbReference type="SAM" id="MobiDB-lite"/>
    </source>
</evidence>
<reference evidence="3" key="1">
    <citation type="submission" date="2022-10" db="EMBL/GenBank/DDBJ databases">
        <title>Luteolibacter sp. GHJ8, whole genome shotgun sequencing project.</title>
        <authorList>
            <person name="Zhao G."/>
            <person name="Shen L."/>
        </authorList>
    </citation>
    <scope>NUCLEOTIDE SEQUENCE</scope>
    <source>
        <strain evidence="3">GHJ8</strain>
    </source>
</reference>
<feature type="region of interest" description="Disordered" evidence="1">
    <location>
        <begin position="264"/>
        <end position="286"/>
    </location>
</feature>
<dbReference type="SUPFAM" id="SSF50952">
    <property type="entry name" value="Soluble quinoprotein glucose dehydrogenase"/>
    <property type="match status" value="1"/>
</dbReference>
<proteinExistence type="predicted"/>
<gene>
    <name evidence="3" type="ORF">OJ996_10175</name>
</gene>
<dbReference type="EMBL" id="JAPDDR010000004">
    <property type="protein sequence ID" value="MCW1913943.1"/>
    <property type="molecule type" value="Genomic_DNA"/>
</dbReference>
<accession>A0ABT3G282</accession>